<dbReference type="InterPro" id="IPR024684">
    <property type="entry name" value="Tscrpt_act_PerC/SfV_Orf40"/>
</dbReference>
<sequence>MTAEVNALILLAQCNESKGFYRRALRLWQEISTHFDATKDQCRLAWEKISACHLQLQINTPREAVTRDSRKKDVERDKLRIQQLLSQGHSIKEVQHLTGRSIAFIYKYNPRNKTIH</sequence>
<dbReference type="RefSeq" id="WP_123650375.1">
    <property type="nucleotide sequence ID" value="NZ_RHFN01000003.1"/>
</dbReference>
<dbReference type="AlphaFoldDB" id="A0A3N2SBF8"/>
<accession>A0A3N2SBF8</accession>
<proteinExistence type="predicted"/>
<evidence type="ECO:0000313" key="2">
    <source>
        <dbReference type="Proteomes" id="UP000268051"/>
    </source>
</evidence>
<gene>
    <name evidence="1" type="ORF">EB837_03675</name>
</gene>
<dbReference type="EMBL" id="RHFN01000003">
    <property type="protein sequence ID" value="ROU17027.1"/>
    <property type="molecule type" value="Genomic_DNA"/>
</dbReference>
<evidence type="ECO:0000313" key="1">
    <source>
        <dbReference type="EMBL" id="ROU17027.1"/>
    </source>
</evidence>
<comment type="caution">
    <text evidence="1">The sequence shown here is derived from an EMBL/GenBank/DDBJ whole genome shotgun (WGS) entry which is preliminary data.</text>
</comment>
<name>A0A3N2SBF8_9ENTR</name>
<dbReference type="Pfam" id="PF06069">
    <property type="entry name" value="PerC"/>
    <property type="match status" value="1"/>
</dbReference>
<reference evidence="1 2" key="1">
    <citation type="submission" date="2018-10" db="EMBL/GenBank/DDBJ databases">
        <title>Horizontal transference of carbapenem resistance between Klebsiella pneumoniae and Kluyvera ascorbata during abdominal infection: a case report.</title>
        <authorList>
            <person name="Raro O.H.F."/>
            <person name="Lima-Morales D."/>
            <person name="Barth A.L."/>
            <person name="Paim T.G.S."/>
            <person name="Mott M.P."/>
            <person name="Riche C.V.W."/>
            <person name="Teixeira U.F."/>
            <person name="Waechter F."/>
            <person name="Dias C.A.G."/>
        </authorList>
    </citation>
    <scope>NUCLEOTIDE SEQUENCE [LARGE SCALE GENOMIC DNA]</scope>
    <source>
        <strain evidence="1 2">OT2</strain>
    </source>
</reference>
<organism evidence="1 2">
    <name type="scientific">Kluyvera ascorbata</name>
    <dbReference type="NCBI Taxonomy" id="51288"/>
    <lineage>
        <taxon>Bacteria</taxon>
        <taxon>Pseudomonadati</taxon>
        <taxon>Pseudomonadota</taxon>
        <taxon>Gammaproteobacteria</taxon>
        <taxon>Enterobacterales</taxon>
        <taxon>Enterobacteriaceae</taxon>
        <taxon>Kluyvera</taxon>
    </lineage>
</organism>
<dbReference type="OrthoDB" id="6628632at2"/>
<dbReference type="Proteomes" id="UP000268051">
    <property type="component" value="Unassembled WGS sequence"/>
</dbReference>
<protein>
    <submittedName>
        <fullName evidence="1">PerC family transcriptional regulator</fullName>
    </submittedName>
</protein>